<keyword evidence="2" id="KW-0249">Electron transport</keyword>
<dbReference type="PANTHER" id="PTHR45663:SF11">
    <property type="entry name" value="GEO12009P1"/>
    <property type="match status" value="1"/>
</dbReference>
<keyword evidence="8" id="KW-1185">Reference proteome</keyword>
<dbReference type="OrthoDB" id="2121326at2759"/>
<proteinExistence type="inferred from homology"/>
<keyword evidence="1" id="KW-0813">Transport</keyword>
<dbReference type="CDD" id="cd02947">
    <property type="entry name" value="TRX_family"/>
    <property type="match status" value="1"/>
</dbReference>
<evidence type="ECO:0000256" key="4">
    <source>
        <dbReference type="ARBA" id="ARBA00023284"/>
    </source>
</evidence>
<evidence type="ECO:0000313" key="7">
    <source>
        <dbReference type="EMBL" id="CAD8084082.1"/>
    </source>
</evidence>
<accession>A0A8S1MY18</accession>
<evidence type="ECO:0000256" key="5">
    <source>
        <dbReference type="PIRNR" id="PIRNR000077"/>
    </source>
</evidence>
<dbReference type="EMBL" id="CAJJDN010000046">
    <property type="protein sequence ID" value="CAD8084082.1"/>
    <property type="molecule type" value="Genomic_DNA"/>
</dbReference>
<evidence type="ECO:0000259" key="6">
    <source>
        <dbReference type="PROSITE" id="PS51352"/>
    </source>
</evidence>
<dbReference type="PROSITE" id="PS00194">
    <property type="entry name" value="THIOREDOXIN_1"/>
    <property type="match status" value="1"/>
</dbReference>
<dbReference type="GO" id="GO:0015035">
    <property type="term" value="F:protein-disulfide reductase activity"/>
    <property type="evidence" value="ECO:0007669"/>
    <property type="project" value="TreeGrafter"/>
</dbReference>
<dbReference type="Pfam" id="PF00085">
    <property type="entry name" value="Thioredoxin"/>
    <property type="match status" value="1"/>
</dbReference>
<organism evidence="7 8">
    <name type="scientific">Paramecium sonneborni</name>
    <dbReference type="NCBI Taxonomy" id="65129"/>
    <lineage>
        <taxon>Eukaryota</taxon>
        <taxon>Sar</taxon>
        <taxon>Alveolata</taxon>
        <taxon>Ciliophora</taxon>
        <taxon>Intramacronucleata</taxon>
        <taxon>Oligohymenophorea</taxon>
        <taxon>Peniculida</taxon>
        <taxon>Parameciidae</taxon>
        <taxon>Paramecium</taxon>
    </lineage>
</organism>
<feature type="domain" description="Thioredoxin" evidence="6">
    <location>
        <begin position="1"/>
        <end position="112"/>
    </location>
</feature>
<dbReference type="PIRSF" id="PIRSF000077">
    <property type="entry name" value="Thioredoxin"/>
    <property type="match status" value="1"/>
</dbReference>
<dbReference type="PROSITE" id="PS51352">
    <property type="entry name" value="THIOREDOXIN_2"/>
    <property type="match status" value="1"/>
</dbReference>
<keyword evidence="4" id="KW-0676">Redox-active center</keyword>
<comment type="caution">
    <text evidence="7">The sequence shown here is derived from an EMBL/GenBank/DDBJ whole genome shotgun (WGS) entry which is preliminary data.</text>
</comment>
<evidence type="ECO:0000256" key="3">
    <source>
        <dbReference type="ARBA" id="ARBA00023157"/>
    </source>
</evidence>
<dbReference type="GO" id="GO:0005737">
    <property type="term" value="C:cytoplasm"/>
    <property type="evidence" value="ECO:0007669"/>
    <property type="project" value="TreeGrafter"/>
</dbReference>
<dbReference type="PANTHER" id="PTHR45663">
    <property type="entry name" value="GEO12009P1"/>
    <property type="match status" value="1"/>
</dbReference>
<keyword evidence="3" id="KW-1015">Disulfide bond</keyword>
<dbReference type="InterPro" id="IPR017937">
    <property type="entry name" value="Thioredoxin_CS"/>
</dbReference>
<reference evidence="7" key="1">
    <citation type="submission" date="2021-01" db="EMBL/GenBank/DDBJ databases">
        <authorList>
            <consortium name="Genoscope - CEA"/>
            <person name="William W."/>
        </authorList>
    </citation>
    <scope>NUCLEOTIDE SEQUENCE</scope>
</reference>
<dbReference type="InterPro" id="IPR013766">
    <property type="entry name" value="Thioredoxin_domain"/>
</dbReference>
<protein>
    <recommendedName>
        <fullName evidence="5">Thioredoxin</fullName>
    </recommendedName>
</protein>
<comment type="similarity">
    <text evidence="5">Belongs to the thioredoxin family.</text>
</comment>
<sequence length="112" mass="12455">MQGQVLQIKSQAEWKSLVLENPKPVIVDFYADWCGPCKVLKPKLHSLHEQSQGKWELAVVNVDIDDLQKISGQYASQGIPAVYLFNKGQQISTFLGNNEAKAKEMALKAATL</sequence>
<evidence type="ECO:0000256" key="1">
    <source>
        <dbReference type="ARBA" id="ARBA00022448"/>
    </source>
</evidence>
<dbReference type="AlphaFoldDB" id="A0A8S1MY18"/>
<name>A0A8S1MY18_9CILI</name>
<dbReference type="Proteomes" id="UP000692954">
    <property type="component" value="Unassembled WGS sequence"/>
</dbReference>
<gene>
    <name evidence="7" type="ORF">PSON_ATCC_30995.1.T0460068</name>
</gene>
<dbReference type="InterPro" id="IPR005746">
    <property type="entry name" value="Thioredoxin"/>
</dbReference>
<evidence type="ECO:0000256" key="2">
    <source>
        <dbReference type="ARBA" id="ARBA00022982"/>
    </source>
</evidence>
<evidence type="ECO:0000313" key="8">
    <source>
        <dbReference type="Proteomes" id="UP000692954"/>
    </source>
</evidence>